<dbReference type="AlphaFoldDB" id="A0A8J5JC67"/>
<organism evidence="2 3">
    <name type="scientific">Homarus americanus</name>
    <name type="common">American lobster</name>
    <dbReference type="NCBI Taxonomy" id="6706"/>
    <lineage>
        <taxon>Eukaryota</taxon>
        <taxon>Metazoa</taxon>
        <taxon>Ecdysozoa</taxon>
        <taxon>Arthropoda</taxon>
        <taxon>Crustacea</taxon>
        <taxon>Multicrustacea</taxon>
        <taxon>Malacostraca</taxon>
        <taxon>Eumalacostraca</taxon>
        <taxon>Eucarida</taxon>
        <taxon>Decapoda</taxon>
        <taxon>Pleocyemata</taxon>
        <taxon>Astacidea</taxon>
        <taxon>Nephropoidea</taxon>
        <taxon>Nephropidae</taxon>
        <taxon>Homarus</taxon>
    </lineage>
</organism>
<dbReference type="InterPro" id="IPR002557">
    <property type="entry name" value="Chitin-bd_dom"/>
</dbReference>
<dbReference type="Pfam" id="PF01607">
    <property type="entry name" value="CBM_14"/>
    <property type="match status" value="1"/>
</dbReference>
<keyword evidence="3" id="KW-1185">Reference proteome</keyword>
<dbReference type="GO" id="GO:0008061">
    <property type="term" value="F:chitin binding"/>
    <property type="evidence" value="ECO:0007669"/>
    <property type="project" value="InterPro"/>
</dbReference>
<accession>A0A8J5JC67</accession>
<dbReference type="Gene3D" id="2.170.140.10">
    <property type="entry name" value="Chitin binding domain"/>
    <property type="match status" value="1"/>
</dbReference>
<proteinExistence type="predicted"/>
<comment type="caution">
    <text evidence="2">The sequence shown here is derived from an EMBL/GenBank/DDBJ whole genome shotgun (WGS) entry which is preliminary data.</text>
</comment>
<sequence length="186" mass="21328">MKLLSSVSGVDSQVWWRYIKCRKREDQPEEPRTLLYTPLSTLIHHTKMRTYCLVLTAVLLAVYSPCVESFTPCPDEVASLCPLTPGQNPLFFAHPNHCSMFCECDHGGVAWQLQCGNSLLWDDTIKTCNWPHNDILSDRIHRYGGLWLTTHSLIQTVEEFSRRLQTPEDMGTLFSLQKPTKLYALV</sequence>
<evidence type="ECO:0000313" key="3">
    <source>
        <dbReference type="Proteomes" id="UP000747542"/>
    </source>
</evidence>
<dbReference type="SUPFAM" id="SSF57625">
    <property type="entry name" value="Invertebrate chitin-binding proteins"/>
    <property type="match status" value="1"/>
</dbReference>
<reference evidence="2" key="1">
    <citation type="journal article" date="2021" name="Sci. Adv.">
        <title>The American lobster genome reveals insights on longevity, neural, and immune adaptations.</title>
        <authorList>
            <person name="Polinski J.M."/>
            <person name="Zimin A.V."/>
            <person name="Clark K.F."/>
            <person name="Kohn A.B."/>
            <person name="Sadowski N."/>
            <person name="Timp W."/>
            <person name="Ptitsyn A."/>
            <person name="Khanna P."/>
            <person name="Romanova D.Y."/>
            <person name="Williams P."/>
            <person name="Greenwood S.J."/>
            <person name="Moroz L.L."/>
            <person name="Walt D.R."/>
            <person name="Bodnar A.G."/>
        </authorList>
    </citation>
    <scope>NUCLEOTIDE SEQUENCE</scope>
    <source>
        <strain evidence="2">GMGI-L3</strain>
    </source>
</reference>
<dbReference type="PROSITE" id="PS50940">
    <property type="entry name" value="CHIT_BIND_II"/>
    <property type="match status" value="1"/>
</dbReference>
<dbReference type="EMBL" id="JAHLQT010043233">
    <property type="protein sequence ID" value="KAG7155101.1"/>
    <property type="molecule type" value="Genomic_DNA"/>
</dbReference>
<dbReference type="InterPro" id="IPR036508">
    <property type="entry name" value="Chitin-bd_dom_sf"/>
</dbReference>
<dbReference type="SMART" id="SM00494">
    <property type="entry name" value="ChtBD2"/>
    <property type="match status" value="1"/>
</dbReference>
<evidence type="ECO:0000313" key="2">
    <source>
        <dbReference type="EMBL" id="KAG7155101.1"/>
    </source>
</evidence>
<dbReference type="Proteomes" id="UP000747542">
    <property type="component" value="Unassembled WGS sequence"/>
</dbReference>
<feature type="domain" description="Chitin-binding type-2" evidence="1">
    <location>
        <begin position="78"/>
        <end position="138"/>
    </location>
</feature>
<gene>
    <name evidence="2" type="ORF">Hamer_G015710</name>
</gene>
<name>A0A8J5JC67_HOMAM</name>
<evidence type="ECO:0000259" key="1">
    <source>
        <dbReference type="PROSITE" id="PS50940"/>
    </source>
</evidence>
<protein>
    <submittedName>
        <fullName evidence="2">Putative Chitin binding Peritrophin-A domain-containing protein 22</fullName>
    </submittedName>
</protein>
<dbReference type="GO" id="GO:0005576">
    <property type="term" value="C:extracellular region"/>
    <property type="evidence" value="ECO:0007669"/>
    <property type="project" value="InterPro"/>
</dbReference>